<dbReference type="OrthoDB" id="445712at2759"/>
<evidence type="ECO:0008006" key="12">
    <source>
        <dbReference type="Google" id="ProtNLM"/>
    </source>
</evidence>
<feature type="domain" description="tRNA nucleotidyltransferase/poly(A) polymerase RNA and SrmB- binding" evidence="9">
    <location>
        <begin position="252"/>
        <end position="309"/>
    </location>
</feature>
<evidence type="ECO:0000259" key="8">
    <source>
        <dbReference type="Pfam" id="PF01743"/>
    </source>
</evidence>
<dbReference type="InterPro" id="IPR032828">
    <property type="entry name" value="PolyA_RNA-bd"/>
</dbReference>
<dbReference type="PANTHER" id="PTHR13734:SF5">
    <property type="entry name" value="CCA TRNA NUCLEOTIDYLTRANSFERASE, MITOCHONDRIAL"/>
    <property type="match status" value="1"/>
</dbReference>
<organism evidence="10 11">
    <name type="scientific">Lophiotrema nucula</name>
    <dbReference type="NCBI Taxonomy" id="690887"/>
    <lineage>
        <taxon>Eukaryota</taxon>
        <taxon>Fungi</taxon>
        <taxon>Dikarya</taxon>
        <taxon>Ascomycota</taxon>
        <taxon>Pezizomycotina</taxon>
        <taxon>Dothideomycetes</taxon>
        <taxon>Pleosporomycetidae</taxon>
        <taxon>Pleosporales</taxon>
        <taxon>Lophiotremataceae</taxon>
        <taxon>Lophiotrema</taxon>
    </lineage>
</organism>
<dbReference type="GO" id="GO:0001680">
    <property type="term" value="P:tRNA 3'-terminal CCA addition"/>
    <property type="evidence" value="ECO:0007669"/>
    <property type="project" value="TreeGrafter"/>
</dbReference>
<name>A0A6A5ZPB8_9PLEO</name>
<comment type="similarity">
    <text evidence="1 6">Belongs to the tRNA nucleotidyltransferase/poly(A) polymerase family.</text>
</comment>
<dbReference type="GO" id="GO:0052929">
    <property type="term" value="F:ATP:3'-cytidine-cytidine-tRNA adenylyltransferase activity"/>
    <property type="evidence" value="ECO:0007669"/>
    <property type="project" value="TreeGrafter"/>
</dbReference>
<dbReference type="GO" id="GO:0000166">
    <property type="term" value="F:nucleotide binding"/>
    <property type="evidence" value="ECO:0007669"/>
    <property type="project" value="UniProtKB-KW"/>
</dbReference>
<dbReference type="GO" id="GO:0005739">
    <property type="term" value="C:mitochondrion"/>
    <property type="evidence" value="ECO:0007669"/>
    <property type="project" value="UniProtKB-ARBA"/>
</dbReference>
<gene>
    <name evidence="10" type="ORF">BDV96DRAFT_483998</name>
</gene>
<dbReference type="EMBL" id="ML977312">
    <property type="protein sequence ID" value="KAF2121512.1"/>
    <property type="molecule type" value="Genomic_DNA"/>
</dbReference>
<keyword evidence="2 6" id="KW-0808">Transferase</keyword>
<dbReference type="Gene3D" id="3.30.460.10">
    <property type="entry name" value="Beta Polymerase, domain 2"/>
    <property type="match status" value="1"/>
</dbReference>
<dbReference type="AlphaFoldDB" id="A0A6A5ZPB8"/>
<keyword evidence="4 6" id="KW-0694">RNA-binding</keyword>
<dbReference type="InterPro" id="IPR043519">
    <property type="entry name" value="NT_sf"/>
</dbReference>
<evidence type="ECO:0000256" key="5">
    <source>
        <dbReference type="ARBA" id="ARBA00034736"/>
    </source>
</evidence>
<keyword evidence="3" id="KW-0547">Nucleotide-binding</keyword>
<evidence type="ECO:0000313" key="11">
    <source>
        <dbReference type="Proteomes" id="UP000799770"/>
    </source>
</evidence>
<dbReference type="Pfam" id="PF12627">
    <property type="entry name" value="PolyA_pol_RNAbd"/>
    <property type="match status" value="1"/>
</dbReference>
<accession>A0A6A5ZPB8</accession>
<reference evidence="10" key="1">
    <citation type="journal article" date="2020" name="Stud. Mycol.">
        <title>101 Dothideomycetes genomes: a test case for predicting lifestyles and emergence of pathogens.</title>
        <authorList>
            <person name="Haridas S."/>
            <person name="Albert R."/>
            <person name="Binder M."/>
            <person name="Bloem J."/>
            <person name="Labutti K."/>
            <person name="Salamov A."/>
            <person name="Andreopoulos B."/>
            <person name="Baker S."/>
            <person name="Barry K."/>
            <person name="Bills G."/>
            <person name="Bluhm B."/>
            <person name="Cannon C."/>
            <person name="Castanera R."/>
            <person name="Culley D."/>
            <person name="Daum C."/>
            <person name="Ezra D."/>
            <person name="Gonzalez J."/>
            <person name="Henrissat B."/>
            <person name="Kuo A."/>
            <person name="Liang C."/>
            <person name="Lipzen A."/>
            <person name="Lutzoni F."/>
            <person name="Magnuson J."/>
            <person name="Mondo S."/>
            <person name="Nolan M."/>
            <person name="Ohm R."/>
            <person name="Pangilinan J."/>
            <person name="Park H.-J."/>
            <person name="Ramirez L."/>
            <person name="Alfaro M."/>
            <person name="Sun H."/>
            <person name="Tritt A."/>
            <person name="Yoshinaga Y."/>
            <person name="Zwiers L.-H."/>
            <person name="Turgeon B."/>
            <person name="Goodwin S."/>
            <person name="Spatafora J."/>
            <person name="Crous P."/>
            <person name="Grigoriev I."/>
        </authorList>
    </citation>
    <scope>NUCLEOTIDE SEQUENCE</scope>
    <source>
        <strain evidence="10">CBS 627.86</strain>
    </source>
</reference>
<feature type="domain" description="Poly A polymerase head" evidence="8">
    <location>
        <begin position="145"/>
        <end position="224"/>
    </location>
</feature>
<dbReference type="GO" id="GO:0110078">
    <property type="term" value="C:TTT Hsp90 cochaperone complex"/>
    <property type="evidence" value="ECO:0007669"/>
    <property type="project" value="InterPro"/>
</dbReference>
<dbReference type="Pfam" id="PF10521">
    <property type="entry name" value="Tti2"/>
    <property type="match status" value="1"/>
</dbReference>
<dbReference type="Pfam" id="PF01743">
    <property type="entry name" value="PolyA_pol"/>
    <property type="match status" value="1"/>
</dbReference>
<evidence type="ECO:0000256" key="3">
    <source>
        <dbReference type="ARBA" id="ARBA00022741"/>
    </source>
</evidence>
<dbReference type="CDD" id="cd05398">
    <property type="entry name" value="NT_ClassII-CCAase"/>
    <property type="match status" value="1"/>
</dbReference>
<comment type="similarity">
    <text evidence="5">Belongs to the TTI2 family.</text>
</comment>
<evidence type="ECO:0000313" key="10">
    <source>
        <dbReference type="EMBL" id="KAF2121512.1"/>
    </source>
</evidence>
<evidence type="ECO:0000256" key="7">
    <source>
        <dbReference type="SAM" id="MobiDB-lite"/>
    </source>
</evidence>
<dbReference type="Gene3D" id="1.10.3090.10">
    <property type="entry name" value="cca-adding enzyme, domain 2"/>
    <property type="match status" value="1"/>
</dbReference>
<evidence type="ECO:0000256" key="1">
    <source>
        <dbReference type="ARBA" id="ARBA00007265"/>
    </source>
</evidence>
<evidence type="ECO:0000256" key="2">
    <source>
        <dbReference type="ARBA" id="ARBA00022679"/>
    </source>
</evidence>
<dbReference type="FunFam" id="3.30.460.10:FF:000019">
    <property type="entry name" value="tRNA nucleotidyltransferase cca2"/>
    <property type="match status" value="1"/>
</dbReference>
<evidence type="ECO:0000256" key="6">
    <source>
        <dbReference type="RuleBase" id="RU003953"/>
    </source>
</evidence>
<dbReference type="GO" id="GO:0003723">
    <property type="term" value="F:RNA binding"/>
    <property type="evidence" value="ECO:0007669"/>
    <property type="project" value="UniProtKB-KW"/>
</dbReference>
<dbReference type="Proteomes" id="UP000799770">
    <property type="component" value="Unassembled WGS sequence"/>
</dbReference>
<dbReference type="PANTHER" id="PTHR13734">
    <property type="entry name" value="TRNA-NUCLEOTIDYLTRANSFERASE"/>
    <property type="match status" value="1"/>
</dbReference>
<proteinExistence type="inferred from homology"/>
<dbReference type="GO" id="GO:0052927">
    <property type="term" value="F:CC tRNA cytidylyltransferase activity"/>
    <property type="evidence" value="ECO:0007669"/>
    <property type="project" value="TreeGrafter"/>
</dbReference>
<dbReference type="InterPro" id="IPR002646">
    <property type="entry name" value="PolA_pol_head_dom"/>
</dbReference>
<evidence type="ECO:0000256" key="4">
    <source>
        <dbReference type="ARBA" id="ARBA00022884"/>
    </source>
</evidence>
<feature type="region of interest" description="Disordered" evidence="7">
    <location>
        <begin position="107"/>
        <end position="128"/>
    </location>
</feature>
<keyword evidence="11" id="KW-1185">Reference proteome</keyword>
<sequence length="911" mass="101969">MASDQNGHPTTFELTEVESRLRRLLLDVAAFIDETAAKEVAEAGTDVKVPDELQKEKVTLRWTGGWVRDKLLGVGSQDIDVAINKMTGEHFGLKIIEYLKVPGNAEKHGLEPPPIEEKGEAAGKEKKGRKVTPGLYKIEANPEKSKNLEAAKTHIMGLELDLVNLRKEVYMADSRNPKMEFGTPEEDASRRDATINAMFYNLNTKKIEDFTGRGFTDMELNILRTPLEPYQTFKDDPLRILRLIRFASRLDYKIDPEAEQAMANEEILNVLKIKVSRERVGQETEKMLKGPRPHLALALIDRLGLYETIYTDPTRDMGYVPEVSYFRLANDLVEEFVRRNSSDIPAVIPNTLLRNSEEQFLGWLVAALMPWVDAPTIAHQKKMQPSHFAAQLVAREGIKAPNKVVDVITHSLKNEEDISNTIGKCYDQIRRPNASKAGDDAASRGTLGMAIRRWGVSWRTQVLWSLVHDLVVGSVTRERTLQAYSTFLDQITKFELTEAPNFKPLLTGTELGKALNTKPGPWMKDALDVVMAWQLRNPDVTDPSEAIEAVKASRNSELSSHLASHFLQLTIRPLFSQAKSKPNLTPAGRKLDLTADQKTVLPDDTTNAPWKDPKNGYAIELMKWTLSALDTKGIETNWGLLIPPILKMMDDVDLKWKAKGCDLLTLLLKSTPSAVLSRTGLGKVFEEELWPLFTYLPTLTPEQDSVALLERVFPAMTALADVLYPPPSQPPTSSLSTARERFLDRLLRDGILAPLWHAQPASYPRLATMLLSHLPPLLQAQGINSIKHLQTLLPVLSNILAEPLGSAYPPLLTAAAEGVQATILNAWPRISVHRGEILKGVCVCWIRSIEEESKGNKNMDSGKVKKELKEIAGMLEAVLKTDEELWKIWEGEKEELVKADARVQSLLTRRP</sequence>
<dbReference type="InterPro" id="IPR018870">
    <property type="entry name" value="Tti2"/>
</dbReference>
<dbReference type="SUPFAM" id="SSF81891">
    <property type="entry name" value="Poly A polymerase C-terminal region-like"/>
    <property type="match status" value="1"/>
</dbReference>
<protein>
    <recommendedName>
        <fullName evidence="12">Poly A polymerase C-terminal region-like protein</fullName>
    </recommendedName>
</protein>
<feature type="compositionally biased region" description="Basic and acidic residues" evidence="7">
    <location>
        <begin position="107"/>
        <end position="125"/>
    </location>
</feature>
<dbReference type="SUPFAM" id="SSF81301">
    <property type="entry name" value="Nucleotidyltransferase"/>
    <property type="match status" value="1"/>
</dbReference>
<evidence type="ECO:0000259" key="9">
    <source>
        <dbReference type="Pfam" id="PF12627"/>
    </source>
</evidence>